<feature type="region of interest" description="Disordered" evidence="1">
    <location>
        <begin position="127"/>
        <end position="178"/>
    </location>
</feature>
<feature type="compositionally biased region" description="Basic and acidic residues" evidence="1">
    <location>
        <begin position="269"/>
        <end position="281"/>
    </location>
</feature>
<comment type="caution">
    <text evidence="2">The sequence shown here is derived from an EMBL/GenBank/DDBJ whole genome shotgun (WGS) entry which is preliminary data.</text>
</comment>
<feature type="compositionally biased region" description="Polar residues" evidence="1">
    <location>
        <begin position="142"/>
        <end position="153"/>
    </location>
</feature>
<dbReference type="OrthoDB" id="3924760at2759"/>
<protein>
    <submittedName>
        <fullName evidence="2">Uncharacterized protein</fullName>
    </submittedName>
</protein>
<reference evidence="3" key="1">
    <citation type="journal article" date="2019" name="bioRxiv">
        <title>Genomics, evolutionary history and diagnostics of the Alternaria alternata species group including apple and Asian pear pathotypes.</title>
        <authorList>
            <person name="Armitage A.D."/>
            <person name="Cockerton H.M."/>
            <person name="Sreenivasaprasad S."/>
            <person name="Woodhall J.W."/>
            <person name="Lane C.R."/>
            <person name="Harrison R.J."/>
            <person name="Clarkson J.P."/>
        </authorList>
    </citation>
    <scope>NUCLEOTIDE SEQUENCE [LARGE SCALE GENOMIC DNA]</scope>
    <source>
        <strain evidence="3">RGR 97.0016</strain>
    </source>
</reference>
<proteinExistence type="predicted"/>
<evidence type="ECO:0000313" key="2">
    <source>
        <dbReference type="EMBL" id="RYO65119.1"/>
    </source>
</evidence>
<name>A0A4Q4S5X4_9PLEO</name>
<evidence type="ECO:0000313" key="3">
    <source>
        <dbReference type="Proteomes" id="UP000293823"/>
    </source>
</evidence>
<dbReference type="AlphaFoldDB" id="A0A4Q4S5X4"/>
<sequence>MSSVHLPMINIAKVSDWLTNNTNKYVWPQLFLMSPNGTLLAYSKPVQTKELRDQAALISMTWKDHCQGRQKPSVRNGTTQDHSLKPALKTLTIETPDCNIIVRLLQPELLLVLIGRIAPSRKQAFKISAEGQGDPRYPESDVPNSRPGSSSQLLPGDAATGNFGAEDRLTAKNKAPSLLSNMSQRDKDIRGGALHVQRKQLDALAEYALKDFAATGTSTEVRQVFFNVGNGDSTLLAGTLAPLHEDNGEPEQPRIAAPAGPRNMNDGSHNADYKDSARNEVDPGSNIASYDAQISSNYQESQPLPQVSPTRSQIPTPTVQRGSIRVRCCLKPQPAPFTVKKLAFGQFRPQDPRRAELDHIWRITIDVERRQWQMGHG</sequence>
<dbReference type="Proteomes" id="UP000293823">
    <property type="component" value="Unassembled WGS sequence"/>
</dbReference>
<dbReference type="Gene3D" id="3.30.450.30">
    <property type="entry name" value="Dynein light chain 2a, cytoplasmic"/>
    <property type="match status" value="1"/>
</dbReference>
<organism evidence="2 3">
    <name type="scientific">Alternaria arborescens</name>
    <dbReference type="NCBI Taxonomy" id="156630"/>
    <lineage>
        <taxon>Eukaryota</taxon>
        <taxon>Fungi</taxon>
        <taxon>Dikarya</taxon>
        <taxon>Ascomycota</taxon>
        <taxon>Pezizomycotina</taxon>
        <taxon>Dothideomycetes</taxon>
        <taxon>Pleosporomycetidae</taxon>
        <taxon>Pleosporales</taxon>
        <taxon>Pleosporineae</taxon>
        <taxon>Pleosporaceae</taxon>
        <taxon>Alternaria</taxon>
        <taxon>Alternaria sect. Alternaria</taxon>
    </lineage>
</organism>
<gene>
    <name evidence="2" type="ORF">AA0113_g5612</name>
</gene>
<evidence type="ECO:0000256" key="1">
    <source>
        <dbReference type="SAM" id="MobiDB-lite"/>
    </source>
</evidence>
<dbReference type="EMBL" id="PEJP01000019">
    <property type="protein sequence ID" value="RYO65119.1"/>
    <property type="molecule type" value="Genomic_DNA"/>
</dbReference>
<accession>A0A4Q4S5X4</accession>
<feature type="region of interest" description="Disordered" evidence="1">
    <location>
        <begin position="300"/>
        <end position="321"/>
    </location>
</feature>
<keyword evidence="3" id="KW-1185">Reference proteome</keyword>
<feature type="region of interest" description="Disordered" evidence="1">
    <location>
        <begin position="244"/>
        <end position="288"/>
    </location>
</feature>